<evidence type="ECO:0000259" key="3">
    <source>
        <dbReference type="Pfam" id="PF01648"/>
    </source>
</evidence>
<dbReference type="GO" id="GO:0000287">
    <property type="term" value="F:magnesium ion binding"/>
    <property type="evidence" value="ECO:0007669"/>
    <property type="project" value="InterPro"/>
</dbReference>
<dbReference type="Pfam" id="PF01648">
    <property type="entry name" value="ACPS"/>
    <property type="match status" value="1"/>
</dbReference>
<protein>
    <submittedName>
        <fullName evidence="4">4'-phosphopantetheinyl transferase superfamily protein</fullName>
    </submittedName>
</protein>
<dbReference type="GO" id="GO:0005829">
    <property type="term" value="C:cytosol"/>
    <property type="evidence" value="ECO:0007669"/>
    <property type="project" value="TreeGrafter"/>
</dbReference>
<evidence type="ECO:0000313" key="4">
    <source>
        <dbReference type="EMBL" id="RYU93303.1"/>
    </source>
</evidence>
<dbReference type="OrthoDB" id="1190494at2"/>
<dbReference type="AlphaFoldDB" id="A0A4Q5LV26"/>
<proteinExistence type="inferred from homology"/>
<evidence type="ECO:0000313" key="5">
    <source>
        <dbReference type="Proteomes" id="UP000293162"/>
    </source>
</evidence>
<dbReference type="GO" id="GO:0019878">
    <property type="term" value="P:lysine biosynthetic process via aminoadipic acid"/>
    <property type="evidence" value="ECO:0007669"/>
    <property type="project" value="TreeGrafter"/>
</dbReference>
<accession>A0A4Q5LV26</accession>
<gene>
    <name evidence="4" type="ORF">EWM59_22600</name>
</gene>
<organism evidence="4 5">
    <name type="scientific">Emticicia agri</name>
    <dbReference type="NCBI Taxonomy" id="2492393"/>
    <lineage>
        <taxon>Bacteria</taxon>
        <taxon>Pseudomonadati</taxon>
        <taxon>Bacteroidota</taxon>
        <taxon>Cytophagia</taxon>
        <taxon>Cytophagales</taxon>
        <taxon>Leadbetterellaceae</taxon>
        <taxon>Emticicia</taxon>
    </lineage>
</organism>
<feature type="domain" description="4'-phosphopantetheinyl transferase" evidence="3">
    <location>
        <begin position="109"/>
        <end position="189"/>
    </location>
</feature>
<dbReference type="Proteomes" id="UP000293162">
    <property type="component" value="Unassembled WGS sequence"/>
</dbReference>
<dbReference type="RefSeq" id="WP_130023527.1">
    <property type="nucleotide sequence ID" value="NZ_SEWF01000048.1"/>
</dbReference>
<dbReference type="EMBL" id="SEWF01000048">
    <property type="protein sequence ID" value="RYU93303.1"/>
    <property type="molecule type" value="Genomic_DNA"/>
</dbReference>
<dbReference type="GO" id="GO:0008897">
    <property type="term" value="F:holo-[acyl-carrier-protein] synthase activity"/>
    <property type="evidence" value="ECO:0007669"/>
    <property type="project" value="InterPro"/>
</dbReference>
<comment type="similarity">
    <text evidence="1">Belongs to the P-Pant transferase superfamily. Gsp/Sfp/HetI/AcpT family.</text>
</comment>
<sequence>MPIIIEKQYSNQAHVAVWHITESHDELQAMLPSAILTDAELADIRHAQKQIEFFCSRLTIKYLVDKLGIGYLGIKKDEYGKPYLVGSNWHFSLTHTAEYIAVVMHPSRPLGVDMEQPSEKLLRIAHKFLSETERNDADSDSDKLCIYWSAKEALYKLYGKRKIIFIDNLLICPFRKNQQVINGRLRINEIDEQYTLIVERIAQYYLVTVC</sequence>
<evidence type="ECO:0000256" key="1">
    <source>
        <dbReference type="ARBA" id="ARBA00010990"/>
    </source>
</evidence>
<keyword evidence="2 4" id="KW-0808">Transferase</keyword>
<dbReference type="SUPFAM" id="SSF56214">
    <property type="entry name" value="4'-phosphopantetheinyl transferase"/>
    <property type="match status" value="2"/>
</dbReference>
<dbReference type="PANTHER" id="PTHR12215:SF10">
    <property type="entry name" value="L-AMINOADIPATE-SEMIALDEHYDE DEHYDROGENASE-PHOSPHOPANTETHEINYL TRANSFERASE"/>
    <property type="match status" value="1"/>
</dbReference>
<evidence type="ECO:0000256" key="2">
    <source>
        <dbReference type="ARBA" id="ARBA00022679"/>
    </source>
</evidence>
<reference evidence="4 5" key="1">
    <citation type="submission" date="2019-02" db="EMBL/GenBank/DDBJ databases">
        <title>Bacterial novel species Emticicia sp. 17J42-9 isolated from soil.</title>
        <authorList>
            <person name="Jung H.-Y."/>
        </authorList>
    </citation>
    <scope>NUCLEOTIDE SEQUENCE [LARGE SCALE GENOMIC DNA]</scope>
    <source>
        <strain evidence="4 5">17J42-9</strain>
    </source>
</reference>
<name>A0A4Q5LV26_9BACT</name>
<dbReference type="PANTHER" id="PTHR12215">
    <property type="entry name" value="PHOSPHOPANTETHEINE TRANSFERASE"/>
    <property type="match status" value="1"/>
</dbReference>
<dbReference type="InterPro" id="IPR037143">
    <property type="entry name" value="4-PPantetheinyl_Trfase_dom_sf"/>
</dbReference>
<dbReference type="InterPro" id="IPR008278">
    <property type="entry name" value="4-PPantetheinyl_Trfase_dom"/>
</dbReference>
<comment type="caution">
    <text evidence="4">The sequence shown here is derived from an EMBL/GenBank/DDBJ whole genome shotgun (WGS) entry which is preliminary data.</text>
</comment>
<dbReference type="InterPro" id="IPR050559">
    <property type="entry name" value="P-Pant_transferase_sf"/>
</dbReference>
<keyword evidence="5" id="KW-1185">Reference proteome</keyword>
<dbReference type="Gene3D" id="3.90.470.20">
    <property type="entry name" value="4'-phosphopantetheinyl transferase domain"/>
    <property type="match status" value="2"/>
</dbReference>